<dbReference type="InterPro" id="IPR029068">
    <property type="entry name" value="Glyas_Bleomycin-R_OHBP_Dase"/>
</dbReference>
<keyword evidence="3" id="KW-1185">Reference proteome</keyword>
<evidence type="ECO:0000256" key="1">
    <source>
        <dbReference type="SAM" id="MobiDB-lite"/>
    </source>
</evidence>
<dbReference type="Proteomes" id="UP000318080">
    <property type="component" value="Unassembled WGS sequence"/>
</dbReference>
<dbReference type="AlphaFoldDB" id="A0A540R641"/>
<reference evidence="2 3" key="1">
    <citation type="submission" date="2019-06" db="EMBL/GenBank/DDBJ databases">
        <title>Draft genome of C. phoceense Strain 272.</title>
        <authorList>
            <person name="Pacheco L.G.C."/>
            <person name="Barberis C.M."/>
            <person name="Almuzara M.N."/>
            <person name="Traglia G.M."/>
            <person name="Santos C.S."/>
            <person name="Rocha D.J.P.G."/>
            <person name="Aguiar E.R.G.R."/>
            <person name="Vay C.A."/>
        </authorList>
    </citation>
    <scope>NUCLEOTIDE SEQUENCE [LARGE SCALE GENOMIC DNA]</scope>
    <source>
        <strain evidence="2 3">272</strain>
    </source>
</reference>
<dbReference type="RefSeq" id="WP_066488152.1">
    <property type="nucleotide sequence ID" value="NZ_JADPQA010000012.1"/>
</dbReference>
<accession>A0A540R641</accession>
<dbReference type="SUPFAM" id="SSF54593">
    <property type="entry name" value="Glyoxalase/Bleomycin resistance protein/Dihydroxybiphenyl dioxygenase"/>
    <property type="match status" value="1"/>
</dbReference>
<organism evidence="2 3">
    <name type="scientific">Corynebacterium phoceense</name>
    <dbReference type="NCBI Taxonomy" id="1686286"/>
    <lineage>
        <taxon>Bacteria</taxon>
        <taxon>Bacillati</taxon>
        <taxon>Actinomycetota</taxon>
        <taxon>Actinomycetes</taxon>
        <taxon>Mycobacteriales</taxon>
        <taxon>Corynebacteriaceae</taxon>
        <taxon>Corynebacterium</taxon>
    </lineage>
</organism>
<dbReference type="GeneID" id="79852985"/>
<evidence type="ECO:0000313" key="2">
    <source>
        <dbReference type="EMBL" id="TQE43117.1"/>
    </source>
</evidence>
<comment type="caution">
    <text evidence="2">The sequence shown here is derived from an EMBL/GenBank/DDBJ whole genome shotgun (WGS) entry which is preliminary data.</text>
</comment>
<evidence type="ECO:0000313" key="3">
    <source>
        <dbReference type="Proteomes" id="UP000318080"/>
    </source>
</evidence>
<name>A0A540R641_9CORY</name>
<gene>
    <name evidence="2" type="ORF">EJK80_08875</name>
</gene>
<feature type="region of interest" description="Disordered" evidence="1">
    <location>
        <begin position="1"/>
        <end position="29"/>
    </location>
</feature>
<feature type="compositionally biased region" description="Basic and acidic residues" evidence="1">
    <location>
        <begin position="1"/>
        <end position="15"/>
    </location>
</feature>
<protein>
    <submittedName>
        <fullName evidence="2">Uncharacterized protein</fullName>
    </submittedName>
</protein>
<proteinExistence type="predicted"/>
<sequence>MPDADHYSHLLDEPHRRRGRRSARLLPGDLPRLSRGDPFLCTARPGASFFATAADAAQAAASWHECLSADPARGQHGWMVDPFGVTCQIGIAGEDA</sequence>
<dbReference type="EMBL" id="VHIR01000012">
    <property type="protein sequence ID" value="TQE43117.1"/>
    <property type="molecule type" value="Genomic_DNA"/>
</dbReference>